<evidence type="ECO:0000256" key="13">
    <source>
        <dbReference type="ARBA" id="ARBA00023242"/>
    </source>
</evidence>
<dbReference type="SMART" id="SM00225">
    <property type="entry name" value="BTB"/>
    <property type="match status" value="1"/>
</dbReference>
<dbReference type="Proteomes" id="UP000504617">
    <property type="component" value="Unplaced"/>
</dbReference>
<keyword evidence="20" id="KW-0378">Hydrolase</keyword>
<dbReference type="Pfam" id="PF09494">
    <property type="entry name" value="Slx4"/>
    <property type="match status" value="1"/>
</dbReference>
<evidence type="ECO:0000256" key="2">
    <source>
        <dbReference type="ARBA" id="ARBA00006661"/>
    </source>
</evidence>
<evidence type="ECO:0000256" key="6">
    <source>
        <dbReference type="ARBA" id="ARBA00022737"/>
    </source>
</evidence>
<dbReference type="GO" id="GO:0006281">
    <property type="term" value="P:DNA repair"/>
    <property type="evidence" value="ECO:0007669"/>
    <property type="project" value="UniProtKB-KW"/>
</dbReference>
<evidence type="ECO:0000256" key="16">
    <source>
        <dbReference type="ARBA" id="ARBA00076095"/>
    </source>
</evidence>
<dbReference type="PANTHER" id="PTHR21541:SF3">
    <property type="entry name" value="STRUCTURE-SPECIFIC ENDONUCLEASE SUBUNIT SLX4"/>
    <property type="match status" value="1"/>
</dbReference>
<dbReference type="GO" id="GO:0006260">
    <property type="term" value="P:DNA replication"/>
    <property type="evidence" value="ECO:0007669"/>
    <property type="project" value="InterPro"/>
</dbReference>
<keyword evidence="5" id="KW-0479">Metal-binding</keyword>
<evidence type="ECO:0000256" key="11">
    <source>
        <dbReference type="ARBA" id="ARBA00023172"/>
    </source>
</evidence>
<accession>A0A6I9YN72</accession>
<organism evidence="19 20">
    <name type="scientific">Thamnophis sirtalis</name>
    <dbReference type="NCBI Taxonomy" id="35019"/>
    <lineage>
        <taxon>Eukaryota</taxon>
        <taxon>Metazoa</taxon>
        <taxon>Chordata</taxon>
        <taxon>Craniata</taxon>
        <taxon>Vertebrata</taxon>
        <taxon>Euteleostomi</taxon>
        <taxon>Lepidosauria</taxon>
        <taxon>Squamata</taxon>
        <taxon>Bifurcata</taxon>
        <taxon>Unidentata</taxon>
        <taxon>Episquamata</taxon>
        <taxon>Toxicofera</taxon>
        <taxon>Serpentes</taxon>
        <taxon>Colubroidea</taxon>
        <taxon>Colubridae</taxon>
        <taxon>Natricinae</taxon>
        <taxon>Thamnophis</taxon>
    </lineage>
</organism>
<dbReference type="GO" id="GO:0000712">
    <property type="term" value="P:resolution of meiotic recombination intermediates"/>
    <property type="evidence" value="ECO:0007669"/>
    <property type="project" value="TreeGrafter"/>
</dbReference>
<protein>
    <recommendedName>
        <fullName evidence="14">Structure-specific endonuclease subunit SLX4</fullName>
    </recommendedName>
    <alternativeName>
        <fullName evidence="16">BTB/POZ domain-containing protein 12</fullName>
    </alternativeName>
</protein>
<keyword evidence="10" id="KW-0832">Ubl conjugation</keyword>
<evidence type="ECO:0000256" key="10">
    <source>
        <dbReference type="ARBA" id="ARBA00022843"/>
    </source>
</evidence>
<feature type="region of interest" description="Disordered" evidence="17">
    <location>
        <begin position="583"/>
        <end position="613"/>
    </location>
</feature>
<feature type="compositionally biased region" description="Low complexity" evidence="17">
    <location>
        <begin position="594"/>
        <end position="603"/>
    </location>
</feature>
<evidence type="ECO:0000256" key="12">
    <source>
        <dbReference type="ARBA" id="ARBA00023204"/>
    </source>
</evidence>
<feature type="region of interest" description="Disordered" evidence="17">
    <location>
        <begin position="954"/>
        <end position="1012"/>
    </location>
</feature>
<evidence type="ECO:0000256" key="8">
    <source>
        <dbReference type="ARBA" id="ARBA00022771"/>
    </source>
</evidence>
<dbReference type="OrthoDB" id="5576441at2759"/>
<feature type="compositionally biased region" description="Basic and acidic residues" evidence="17">
    <location>
        <begin position="88"/>
        <end position="104"/>
    </location>
</feature>
<reference evidence="20" key="1">
    <citation type="submission" date="2025-08" db="UniProtKB">
        <authorList>
            <consortium name="RefSeq"/>
        </authorList>
    </citation>
    <scope>IDENTIFICATION</scope>
    <source>
        <tissue evidence="20">Skeletal muscle</tissue>
    </source>
</reference>
<dbReference type="InterPro" id="IPR018574">
    <property type="entry name" value="Structure-sp_endonuc_su_Slx4"/>
</dbReference>
<dbReference type="GO" id="GO:0032206">
    <property type="term" value="P:positive regulation of telomere maintenance"/>
    <property type="evidence" value="ECO:0007669"/>
    <property type="project" value="UniProtKB-ARBA"/>
</dbReference>
<dbReference type="PANTHER" id="PTHR21541">
    <property type="entry name" value="BTB POZ DOMAIN CONTAINING 12"/>
    <property type="match status" value="1"/>
</dbReference>
<keyword evidence="13" id="KW-0539">Nucleus</keyword>
<evidence type="ECO:0000259" key="18">
    <source>
        <dbReference type="PROSITE" id="PS50097"/>
    </source>
</evidence>
<evidence type="ECO:0000313" key="20">
    <source>
        <dbReference type="RefSeq" id="XP_013925210.1"/>
    </source>
</evidence>
<dbReference type="FunFam" id="3.30.710.10:FF:000116">
    <property type="entry name" value="SLX4 structure-specific endonuclease subunit"/>
    <property type="match status" value="1"/>
</dbReference>
<evidence type="ECO:0000256" key="15">
    <source>
        <dbReference type="ARBA" id="ARBA00064578"/>
    </source>
</evidence>
<evidence type="ECO:0000256" key="14">
    <source>
        <dbReference type="ARBA" id="ARBA00029496"/>
    </source>
</evidence>
<feature type="compositionally biased region" description="Polar residues" evidence="17">
    <location>
        <begin position="989"/>
        <end position="1002"/>
    </location>
</feature>
<dbReference type="AlphaFoldDB" id="A0A6I9YN72"/>
<dbReference type="InterPro" id="IPR000210">
    <property type="entry name" value="BTB/POZ_dom"/>
</dbReference>
<evidence type="ECO:0000256" key="1">
    <source>
        <dbReference type="ARBA" id="ARBA00004123"/>
    </source>
</evidence>
<dbReference type="GeneID" id="106551600"/>
<comment type="similarity">
    <text evidence="2">Belongs to the SLX4 family.</text>
</comment>
<dbReference type="SUPFAM" id="SSF54695">
    <property type="entry name" value="POZ domain"/>
    <property type="match status" value="1"/>
</dbReference>
<evidence type="ECO:0000256" key="4">
    <source>
        <dbReference type="ARBA" id="ARBA00022553"/>
    </source>
</evidence>
<gene>
    <name evidence="20" type="primary">SLX4</name>
</gene>
<dbReference type="RefSeq" id="XP_013925210.1">
    <property type="nucleotide sequence ID" value="XM_014069735.1"/>
</dbReference>
<dbReference type="Gene3D" id="3.30.710.10">
    <property type="entry name" value="Potassium Channel Kv1.1, Chain A"/>
    <property type="match status" value="1"/>
</dbReference>
<dbReference type="InterPro" id="IPR011333">
    <property type="entry name" value="SKP1/BTB/POZ_sf"/>
</dbReference>
<name>A0A6I9YN72_9SAUR</name>
<keyword evidence="9" id="KW-0862">Zinc</keyword>
<evidence type="ECO:0000313" key="19">
    <source>
        <dbReference type="Proteomes" id="UP000504617"/>
    </source>
</evidence>
<feature type="region of interest" description="Disordered" evidence="17">
    <location>
        <begin position="378"/>
        <end position="414"/>
    </location>
</feature>
<keyword evidence="19" id="KW-1185">Reference proteome</keyword>
<dbReference type="CDD" id="cd22999">
    <property type="entry name" value="SAP_SLX4"/>
    <property type="match status" value="1"/>
</dbReference>
<comment type="subunit">
    <text evidence="15">Forms a heterodimer with SLX1A/GIYD1. Interacts with ERCC4/XPF; catalytic subunit of the ERCC4-ERCC1 endonuclease. Interacts with MUS81; catalytic subunit of the MUS81-EME1 endonuclease. Interacts with MSH2; component of the MSH2-MSH3 mismatch repair complex. Interacts with TERF2-TERF2IP. Interacts with PLK1 and SLX4IP.</text>
</comment>
<keyword evidence="8" id="KW-0863">Zinc-finger</keyword>
<evidence type="ECO:0000256" key="7">
    <source>
        <dbReference type="ARBA" id="ARBA00022763"/>
    </source>
</evidence>
<dbReference type="GO" id="GO:0090656">
    <property type="term" value="P:t-circle formation"/>
    <property type="evidence" value="ECO:0007669"/>
    <property type="project" value="UniProtKB-ARBA"/>
</dbReference>
<feature type="region of interest" description="Disordered" evidence="17">
    <location>
        <begin position="28"/>
        <end position="104"/>
    </location>
</feature>
<dbReference type="PROSITE" id="PS50097">
    <property type="entry name" value="BTB"/>
    <property type="match status" value="1"/>
</dbReference>
<sequence>MRPPPPLLLQGSEEARRGLEARAALLLSEAPAAPRTPPLPASRWEGAPADASQAGRLWALSSLTDAAPRGPEQRPQFSPPGAPAEPPETERCPSRTGECFEGRRPGDADVLQDLLELAGEGLTFTQWSLDVGRLEHPEQEQMPGVQQKAFNRLSQQQRQQQLYQKRLCETFPLGSLAAAFKEMVNNPHLSDIQIQVDSGEVFYAHMFVLYARCPQLLQFVDYRRFVVADEGEVGASRVLLHDAPGDAVALFLKYLYTAEHFIPQHLLSDVIDLAIRFGVKELALLCEGQPSEEIPVEKPADDKDKVGDFEELLKSMWQDEDEETVAKAVCRDEVSDNMNEQELEEIYEFVATQRRMTSDEARKEKACIEYGRNEVEKKIGQDGGSCPRKALEKPRRGMATKESEIKSDQESSKLKTSIARMGKDLKKYPVEFQRDFKETVSFGASNRKEPTSEIHLGLAGDSTHSNHLERSAAQFSVSEMKRSVWEQNINIAKDETAARNFPRLFQAPAKDHQMILPRDLEVPFSLITSASQPNILDRLLSQNERQQNINRKEEAPIGSLEKSGAVNPHNIMSDHIVVLDSDEELEQEAEKTPAEAASSFSEQESWHKESPVTDAMNCWSPAPPQQDVSKVGNGLGTLICNEAQSLGKCHQPLDLSSHKEDSFQEGLGWSEGRALVVPETPLAAWSSLDVVQVEKSRLNSSLEQPWTLESQTEPLSCNYKLLPMLSSTSLLEIVKPDNGLCAVERDVVIVDDSEEEQKAVPLCSRGSFVEPLEVISANARNPLRTSVHMINTQDNHPVTVASSVTNSGVMFHLGAEDLLLHNSQKRPGEESDSNEALPACSSFSASIPVPKISDLACQPRDISCVTPLMPVPPYSSMDTPELKKELSRFGVRALPKWQMVLKLKEIFQFTHQQAGTDCKKKSMPVSTSSFQKLQQKCLSPYQLLQGSPNTANCTDLSEGGVQRPEAGLGWPKGAANRSTDGEDNGDLILTTSEAPAGTTTGGSEAYAAPQSSSQDLKVNMLAEKEENVPTFPIAASGEGQKLEILKHYIHSNPSLCQQILLYQPIELSVLHAELKQNGIRIALDKLLDFLDANGITFTTAEARREKKRCLHRCKKKGQR</sequence>
<keyword evidence="11" id="KW-0233">DNA recombination</keyword>
<dbReference type="GO" id="GO:0033557">
    <property type="term" value="C:Slx1-Slx4 complex"/>
    <property type="evidence" value="ECO:0007669"/>
    <property type="project" value="InterPro"/>
</dbReference>
<feature type="compositionally biased region" description="Basic and acidic residues" evidence="17">
    <location>
        <begin position="389"/>
        <end position="413"/>
    </location>
</feature>
<proteinExistence type="inferred from homology"/>
<keyword evidence="3" id="KW-1017">Isopeptide bond</keyword>
<keyword evidence="12" id="KW-0234">DNA repair</keyword>
<comment type="subcellular location">
    <subcellularLocation>
        <location evidence="1">Nucleus</location>
    </subcellularLocation>
</comment>
<keyword evidence="6" id="KW-0677">Repeat</keyword>
<dbReference type="Pfam" id="PF00651">
    <property type="entry name" value="BTB"/>
    <property type="match status" value="1"/>
</dbReference>
<evidence type="ECO:0000256" key="5">
    <source>
        <dbReference type="ARBA" id="ARBA00022723"/>
    </source>
</evidence>
<dbReference type="KEGG" id="tsr:106551600"/>
<keyword evidence="4" id="KW-0597">Phosphoprotein</keyword>
<dbReference type="GO" id="GO:0004519">
    <property type="term" value="F:endonuclease activity"/>
    <property type="evidence" value="ECO:0007669"/>
    <property type="project" value="UniProtKB-KW"/>
</dbReference>
<feature type="compositionally biased region" description="Pro residues" evidence="17">
    <location>
        <begin position="77"/>
        <end position="86"/>
    </location>
</feature>
<feature type="domain" description="BTB" evidence="18">
    <location>
        <begin position="190"/>
        <end position="264"/>
    </location>
</feature>
<dbReference type="GO" id="GO:0008270">
    <property type="term" value="F:zinc ion binding"/>
    <property type="evidence" value="ECO:0007669"/>
    <property type="project" value="UniProtKB-KW"/>
</dbReference>
<dbReference type="CTD" id="84464"/>
<evidence type="ECO:0000256" key="3">
    <source>
        <dbReference type="ARBA" id="ARBA00022499"/>
    </source>
</evidence>
<evidence type="ECO:0000256" key="9">
    <source>
        <dbReference type="ARBA" id="ARBA00022833"/>
    </source>
</evidence>
<evidence type="ECO:0000256" key="17">
    <source>
        <dbReference type="SAM" id="MobiDB-lite"/>
    </source>
</evidence>
<keyword evidence="20" id="KW-0255">Endonuclease</keyword>
<keyword evidence="7" id="KW-0227">DNA damage</keyword>
<keyword evidence="20" id="KW-0540">Nuclease</keyword>